<keyword evidence="4" id="KW-0808">Transferase</keyword>
<comment type="subcellular location">
    <subcellularLocation>
        <location evidence="1">Cell membrane</location>
        <topology evidence="1">Multi-pass membrane protein</topology>
    </subcellularLocation>
</comment>
<evidence type="ECO:0000313" key="12">
    <source>
        <dbReference type="EMBL" id="AKV80821.1"/>
    </source>
</evidence>
<evidence type="ECO:0000256" key="1">
    <source>
        <dbReference type="ARBA" id="ARBA00004651"/>
    </source>
</evidence>
<feature type="transmembrane region" description="Helical" evidence="8">
    <location>
        <begin position="68"/>
        <end position="87"/>
    </location>
</feature>
<dbReference type="NCBIfam" id="NF004617">
    <property type="entry name" value="PRK05951.1"/>
    <property type="match status" value="1"/>
</dbReference>
<evidence type="ECO:0000313" key="11">
    <source>
        <dbReference type="EMBL" id="AKV78576.1"/>
    </source>
</evidence>
<dbReference type="PIRSF" id="PIRSF005355">
    <property type="entry name" value="UBIAD1"/>
    <property type="match status" value="1"/>
</dbReference>
<dbReference type="GeneID" id="91755506"/>
<protein>
    <recommendedName>
        <fullName evidence="17">1,4-dihydroxy-2-naphthoate octaprenyltransferase</fullName>
    </recommendedName>
</protein>
<organism evidence="12 13">
    <name type="scientific">Metallosphaera sedula</name>
    <dbReference type="NCBI Taxonomy" id="43687"/>
    <lineage>
        <taxon>Archaea</taxon>
        <taxon>Thermoproteota</taxon>
        <taxon>Thermoprotei</taxon>
        <taxon>Sulfolobales</taxon>
        <taxon>Sulfolobaceae</taxon>
        <taxon>Metallosphaera</taxon>
    </lineage>
</organism>
<evidence type="ECO:0008006" key="17">
    <source>
        <dbReference type="Google" id="ProtNLM"/>
    </source>
</evidence>
<evidence type="ECO:0000256" key="8">
    <source>
        <dbReference type="SAM" id="Phobius"/>
    </source>
</evidence>
<reference evidence="13 14" key="1">
    <citation type="journal article" date="2015" name="Genome Announc.">
        <title>Complete Genome Sequences of Evolved Arsenate-Resistant Metallosphaera sedula Strains.</title>
        <authorList>
            <person name="Ai C."/>
            <person name="McCarthy S."/>
            <person name="Schackwitz W."/>
            <person name="Martin J."/>
            <person name="Lipzen A."/>
            <person name="Blum P."/>
        </authorList>
    </citation>
    <scope>NUCLEOTIDE SEQUENCE [LARGE SCALE GENOMIC DNA]</scope>
    <source>
        <strain evidence="11 14">ARS120-1</strain>
        <strain evidence="12 13">ARS120-2</strain>
        <strain evidence="9 16">ARS50-1</strain>
        <strain evidence="10 15">ARS50-2</strain>
    </source>
</reference>
<keyword evidence="3" id="KW-0474">Menaquinone biosynthesis</keyword>
<evidence type="ECO:0000313" key="9">
    <source>
        <dbReference type="EMBL" id="AKV74085.1"/>
    </source>
</evidence>
<sequence length="319" mass="35335">MVSTVELNRSRNDGPSLTMAFEVSMRGFITSSKKIFMVSRPWSFVMPAICTSFGFSLGYYMFRTFNPLFYVAVLLGTVLLNASVNVLNDYFDYVQEIDTRENTGYRLHPIIHGVMSERGTLILGIALGVMGLSLAIYLTLYRPLALPLGLLGVLLLYMYNGPPFNLKHRALGEVLVFITYDLIVLGSYYVSTGMISSAGVLDGVPLALPIAGVLLVNNLRDVESDKRKGGKTLAILFPNFSRRLYLFSMLSPYVIIVMLVMARLLPPTSLISVLTSLVVAKRSLKISRELPPDSPAETSQIFMLFGTLYVLSTLIGNWV</sequence>
<dbReference type="RefSeq" id="WP_048060041.1">
    <property type="nucleotide sequence ID" value="NZ_AP019770.1"/>
</dbReference>
<dbReference type="InterPro" id="IPR000537">
    <property type="entry name" value="UbiA_prenyltransferase"/>
</dbReference>
<dbReference type="PANTHER" id="PTHR13929">
    <property type="entry name" value="1,4-DIHYDROXY-2-NAPHTHOATE OCTAPRENYLTRANSFERASE"/>
    <property type="match status" value="1"/>
</dbReference>
<dbReference type="Proteomes" id="UP000068832">
    <property type="component" value="Chromosome"/>
</dbReference>
<evidence type="ECO:0000256" key="6">
    <source>
        <dbReference type="ARBA" id="ARBA00022989"/>
    </source>
</evidence>
<name>A0A0K1T1T4_9CREN</name>
<dbReference type="CDD" id="cd13962">
    <property type="entry name" value="PT_UbiA_UBIAD1"/>
    <property type="match status" value="1"/>
</dbReference>
<evidence type="ECO:0000313" key="15">
    <source>
        <dbReference type="Proteomes" id="UP000062475"/>
    </source>
</evidence>
<feature type="transmembrane region" description="Helical" evidence="8">
    <location>
        <begin position="42"/>
        <end position="62"/>
    </location>
</feature>
<dbReference type="GO" id="GO:0009234">
    <property type="term" value="P:menaquinone biosynthetic process"/>
    <property type="evidence" value="ECO:0007669"/>
    <property type="project" value="UniProtKB-UniPathway"/>
</dbReference>
<dbReference type="Gene3D" id="1.10.357.140">
    <property type="entry name" value="UbiA prenyltransferase"/>
    <property type="match status" value="1"/>
</dbReference>
<dbReference type="EMBL" id="CP012172">
    <property type="protein sequence ID" value="AKV74085.1"/>
    <property type="molecule type" value="Genomic_DNA"/>
</dbReference>
<feature type="transmembrane region" description="Helical" evidence="8">
    <location>
        <begin position="144"/>
        <end position="159"/>
    </location>
</feature>
<keyword evidence="6 8" id="KW-1133">Transmembrane helix</keyword>
<evidence type="ECO:0000256" key="4">
    <source>
        <dbReference type="ARBA" id="ARBA00022679"/>
    </source>
</evidence>
<gene>
    <name evidence="9" type="ORF">MsedA_1050</name>
    <name evidence="10" type="ORF">MsedB_1052</name>
    <name evidence="11" type="ORF">MsedC_1050</name>
    <name evidence="12" type="ORF">MsedD_1051</name>
</gene>
<evidence type="ECO:0000313" key="13">
    <source>
        <dbReference type="Proteomes" id="UP000061362"/>
    </source>
</evidence>
<dbReference type="OrthoDB" id="31413at2157"/>
<dbReference type="GO" id="GO:0004659">
    <property type="term" value="F:prenyltransferase activity"/>
    <property type="evidence" value="ECO:0007669"/>
    <property type="project" value="InterPro"/>
</dbReference>
<dbReference type="AlphaFoldDB" id="A0A0K1T1T4"/>
<dbReference type="InterPro" id="IPR026046">
    <property type="entry name" value="UBIAD1"/>
</dbReference>
<dbReference type="EMBL" id="CP012174">
    <property type="protein sequence ID" value="AKV78576.1"/>
    <property type="molecule type" value="Genomic_DNA"/>
</dbReference>
<dbReference type="PATRIC" id="fig|43687.5.peg.1075"/>
<dbReference type="Proteomes" id="UP000062398">
    <property type="component" value="Chromosome"/>
</dbReference>
<dbReference type="InterPro" id="IPR044878">
    <property type="entry name" value="UbiA_sf"/>
</dbReference>
<keyword evidence="7 8" id="KW-0472">Membrane</keyword>
<dbReference type="EMBL" id="CP012173">
    <property type="protein sequence ID" value="AKV76325.1"/>
    <property type="molecule type" value="Genomic_DNA"/>
</dbReference>
<comment type="pathway">
    <text evidence="2">Quinol/quinone metabolism; menaquinone biosynthesis.</text>
</comment>
<evidence type="ECO:0000256" key="2">
    <source>
        <dbReference type="ARBA" id="ARBA00004863"/>
    </source>
</evidence>
<feature type="transmembrane region" description="Helical" evidence="8">
    <location>
        <begin position="244"/>
        <end position="265"/>
    </location>
</feature>
<evidence type="ECO:0000256" key="7">
    <source>
        <dbReference type="ARBA" id="ARBA00023136"/>
    </source>
</evidence>
<evidence type="ECO:0000256" key="3">
    <source>
        <dbReference type="ARBA" id="ARBA00022428"/>
    </source>
</evidence>
<dbReference type="PANTHER" id="PTHR13929:SF0">
    <property type="entry name" value="UBIA PRENYLTRANSFERASE DOMAIN-CONTAINING PROTEIN 1"/>
    <property type="match status" value="1"/>
</dbReference>
<feature type="transmembrane region" description="Helical" evidence="8">
    <location>
        <begin position="171"/>
        <end position="189"/>
    </location>
</feature>
<dbReference type="Proteomes" id="UP000062475">
    <property type="component" value="Chromosome"/>
</dbReference>
<dbReference type="GO" id="GO:0042371">
    <property type="term" value="P:vitamin K biosynthetic process"/>
    <property type="evidence" value="ECO:0007669"/>
    <property type="project" value="TreeGrafter"/>
</dbReference>
<evidence type="ECO:0000313" key="16">
    <source>
        <dbReference type="Proteomes" id="UP000068832"/>
    </source>
</evidence>
<dbReference type="GO" id="GO:0005886">
    <property type="term" value="C:plasma membrane"/>
    <property type="evidence" value="ECO:0007669"/>
    <property type="project" value="UniProtKB-SubCell"/>
</dbReference>
<dbReference type="UniPathway" id="UPA00079"/>
<feature type="transmembrane region" description="Helical" evidence="8">
    <location>
        <begin position="120"/>
        <end position="138"/>
    </location>
</feature>
<evidence type="ECO:0000256" key="5">
    <source>
        <dbReference type="ARBA" id="ARBA00022692"/>
    </source>
</evidence>
<dbReference type="EMBL" id="CP012175">
    <property type="protein sequence ID" value="AKV80821.1"/>
    <property type="molecule type" value="Genomic_DNA"/>
</dbReference>
<feature type="transmembrane region" description="Helical" evidence="8">
    <location>
        <begin position="301"/>
        <end position="318"/>
    </location>
</feature>
<accession>A0A0K1T1T4</accession>
<dbReference type="Proteomes" id="UP000061362">
    <property type="component" value="Chromosome"/>
</dbReference>
<evidence type="ECO:0000313" key="14">
    <source>
        <dbReference type="Proteomes" id="UP000062398"/>
    </source>
</evidence>
<evidence type="ECO:0000313" key="10">
    <source>
        <dbReference type="EMBL" id="AKV76325.1"/>
    </source>
</evidence>
<dbReference type="Pfam" id="PF01040">
    <property type="entry name" value="UbiA"/>
    <property type="match status" value="1"/>
</dbReference>
<keyword evidence="5 8" id="KW-0812">Transmembrane</keyword>
<proteinExistence type="predicted"/>
<feature type="transmembrane region" description="Helical" evidence="8">
    <location>
        <begin position="195"/>
        <end position="219"/>
    </location>
</feature>